<comment type="caution">
    <text evidence="1">The sequence shown here is derived from an EMBL/GenBank/DDBJ whole genome shotgun (WGS) entry which is preliminary data.</text>
</comment>
<evidence type="ECO:0000313" key="1">
    <source>
        <dbReference type="EMBL" id="KAL2793177.1"/>
    </source>
</evidence>
<organism evidence="1 2">
    <name type="scientific">Aspergillus keveii</name>
    <dbReference type="NCBI Taxonomy" id="714993"/>
    <lineage>
        <taxon>Eukaryota</taxon>
        <taxon>Fungi</taxon>
        <taxon>Dikarya</taxon>
        <taxon>Ascomycota</taxon>
        <taxon>Pezizomycotina</taxon>
        <taxon>Eurotiomycetes</taxon>
        <taxon>Eurotiomycetidae</taxon>
        <taxon>Eurotiales</taxon>
        <taxon>Aspergillaceae</taxon>
        <taxon>Aspergillus</taxon>
        <taxon>Aspergillus subgen. Nidulantes</taxon>
    </lineage>
</organism>
<evidence type="ECO:0008006" key="3">
    <source>
        <dbReference type="Google" id="ProtNLM"/>
    </source>
</evidence>
<dbReference type="EMBL" id="JBFTWV010000061">
    <property type="protein sequence ID" value="KAL2793177.1"/>
    <property type="molecule type" value="Genomic_DNA"/>
</dbReference>
<dbReference type="PANTHER" id="PTHR38116:SF1">
    <property type="entry name" value="BZIP DOMAIN-CONTAINING PROTEIN"/>
    <property type="match status" value="1"/>
</dbReference>
<dbReference type="PANTHER" id="PTHR38116">
    <property type="entry name" value="CHROMOSOME 7, WHOLE GENOME SHOTGUN SEQUENCE"/>
    <property type="match status" value="1"/>
</dbReference>
<gene>
    <name evidence="1" type="ORF">BJX66DRAFT_326233</name>
</gene>
<evidence type="ECO:0000313" key="2">
    <source>
        <dbReference type="Proteomes" id="UP001610563"/>
    </source>
</evidence>
<dbReference type="InterPro" id="IPR021833">
    <property type="entry name" value="DUF3425"/>
</dbReference>
<protein>
    <recommendedName>
        <fullName evidence="3">BZIP domain-containing protein</fullName>
    </recommendedName>
</protein>
<dbReference type="Proteomes" id="UP001610563">
    <property type="component" value="Unassembled WGS sequence"/>
</dbReference>
<name>A0ABR4G2E5_9EURO</name>
<proteinExistence type="predicted"/>
<dbReference type="Pfam" id="PF11905">
    <property type="entry name" value="DUF3425"/>
    <property type="match status" value="1"/>
</dbReference>
<keyword evidence="2" id="KW-1185">Reference proteome</keyword>
<accession>A0ABR4G2E5</accession>
<sequence length="248" mass="28716">MARIDVVPADDWFGISDPAERRRRQNRLNQRAYRSRKLHQAPLSQQTTSLVPAAGVNRYPPSPTEREALDRFTTSAYQDYMLGCPRIDHLLVLTRANVYRAFLHNITLLGLVADGICELDILSLFNQFGPARPDIVFPSSLLPTPYQRSMLHHPWLDFIPYPRIRDNLIRSLGGFDKGDFCTDILGFWSSGGDNMLLVWGEPHDTENWEVTEHFIKKWGWVIQGCPDILRSTNKWRARRGEHPIFRYL</sequence>
<reference evidence="1 2" key="1">
    <citation type="submission" date="2024-07" db="EMBL/GenBank/DDBJ databases">
        <title>Section-level genome sequencing and comparative genomics of Aspergillus sections Usti and Cavernicolus.</title>
        <authorList>
            <consortium name="Lawrence Berkeley National Laboratory"/>
            <person name="Nybo J.L."/>
            <person name="Vesth T.C."/>
            <person name="Theobald S."/>
            <person name="Frisvad J.C."/>
            <person name="Larsen T.O."/>
            <person name="Kjaerboelling I."/>
            <person name="Rothschild-Mancinelli K."/>
            <person name="Lyhne E.K."/>
            <person name="Kogle M.E."/>
            <person name="Barry K."/>
            <person name="Clum A."/>
            <person name="Na H."/>
            <person name="Ledsgaard L."/>
            <person name="Lin J."/>
            <person name="Lipzen A."/>
            <person name="Kuo A."/>
            <person name="Riley R."/>
            <person name="Mondo S."/>
            <person name="Labutti K."/>
            <person name="Haridas S."/>
            <person name="Pangalinan J."/>
            <person name="Salamov A.A."/>
            <person name="Simmons B.A."/>
            <person name="Magnuson J.K."/>
            <person name="Chen J."/>
            <person name="Drula E."/>
            <person name="Henrissat B."/>
            <person name="Wiebenga A."/>
            <person name="Lubbers R.J."/>
            <person name="Gomes A.C."/>
            <person name="Makela M.R."/>
            <person name="Stajich J."/>
            <person name="Grigoriev I.V."/>
            <person name="Mortensen U.H."/>
            <person name="De Vries R.P."/>
            <person name="Baker S.E."/>
            <person name="Andersen M.R."/>
        </authorList>
    </citation>
    <scope>NUCLEOTIDE SEQUENCE [LARGE SCALE GENOMIC DNA]</scope>
    <source>
        <strain evidence="1 2">CBS 209.92</strain>
    </source>
</reference>